<accession>A0ABZ1S3C3</accession>
<name>A0ABZ1S3C3_9ACTN</name>
<dbReference type="NCBIfam" id="NF033564">
    <property type="entry name" value="transpos_ISAs1"/>
    <property type="match status" value="1"/>
</dbReference>
<feature type="domain" description="H repeat-associated protein N-terminal" evidence="2">
    <location>
        <begin position="29"/>
        <end position="116"/>
    </location>
</feature>
<dbReference type="InterPro" id="IPR032806">
    <property type="entry name" value="YbfD_N"/>
</dbReference>
<evidence type="ECO:0000259" key="2">
    <source>
        <dbReference type="Pfam" id="PF13808"/>
    </source>
</evidence>
<reference evidence="3" key="1">
    <citation type="submission" date="2022-10" db="EMBL/GenBank/DDBJ databases">
        <title>The complete genomes of actinobacterial strains from the NBC collection.</title>
        <authorList>
            <person name="Joergensen T.S."/>
            <person name="Alvarez Arevalo M."/>
            <person name="Sterndorff E.B."/>
            <person name="Faurdal D."/>
            <person name="Vuksanovic O."/>
            <person name="Mourched A.-S."/>
            <person name="Charusanti P."/>
            <person name="Shaw S."/>
            <person name="Blin K."/>
            <person name="Weber T."/>
        </authorList>
    </citation>
    <scope>NUCLEOTIDE SEQUENCE</scope>
    <source>
        <strain evidence="3">NBC_00256</strain>
    </source>
</reference>
<gene>
    <name evidence="3" type="ORF">OG994_25745</name>
</gene>
<evidence type="ECO:0000259" key="1">
    <source>
        <dbReference type="Pfam" id="PF01609"/>
    </source>
</evidence>
<feature type="domain" description="Transposase IS4-like" evidence="1">
    <location>
        <begin position="128"/>
        <end position="355"/>
    </location>
</feature>
<dbReference type="Proteomes" id="UP001432190">
    <property type="component" value="Chromosome"/>
</dbReference>
<protein>
    <submittedName>
        <fullName evidence="3">ISAs1 family transposase</fullName>
    </submittedName>
</protein>
<dbReference type="PANTHER" id="PTHR30298:SF0">
    <property type="entry name" value="PROTEIN YBFL-RELATED"/>
    <property type="match status" value="1"/>
</dbReference>
<organism evidence="3 4">
    <name type="scientific">Micromonospora globbae</name>
    <dbReference type="NCBI Taxonomy" id="1894969"/>
    <lineage>
        <taxon>Bacteria</taxon>
        <taxon>Bacillati</taxon>
        <taxon>Actinomycetota</taxon>
        <taxon>Actinomycetes</taxon>
        <taxon>Micromonosporales</taxon>
        <taxon>Micromonosporaceae</taxon>
        <taxon>Micromonospora</taxon>
    </lineage>
</organism>
<evidence type="ECO:0000313" key="4">
    <source>
        <dbReference type="Proteomes" id="UP001432190"/>
    </source>
</evidence>
<dbReference type="RefSeq" id="WP_328851241.1">
    <property type="nucleotide sequence ID" value="NZ_CP108084.1"/>
</dbReference>
<dbReference type="InterPro" id="IPR047647">
    <property type="entry name" value="ISAs1_transpos"/>
</dbReference>
<dbReference type="PANTHER" id="PTHR30298">
    <property type="entry name" value="H REPEAT-ASSOCIATED PREDICTED TRANSPOSASE"/>
    <property type="match status" value="1"/>
</dbReference>
<dbReference type="Pfam" id="PF01609">
    <property type="entry name" value="DDE_Tnp_1"/>
    <property type="match status" value="1"/>
</dbReference>
<evidence type="ECO:0000313" key="3">
    <source>
        <dbReference type="EMBL" id="WUP48938.1"/>
    </source>
</evidence>
<dbReference type="InterPro" id="IPR002559">
    <property type="entry name" value="Transposase_11"/>
</dbReference>
<dbReference type="Pfam" id="PF13808">
    <property type="entry name" value="DDE_Tnp_1_assoc"/>
    <property type="match status" value="1"/>
</dbReference>
<keyword evidence="4" id="KW-1185">Reference proteome</keyword>
<dbReference type="InterPro" id="IPR051698">
    <property type="entry name" value="Transposase_11-like"/>
</dbReference>
<proteinExistence type="predicted"/>
<dbReference type="EMBL" id="CP108084">
    <property type="protein sequence ID" value="WUP48938.1"/>
    <property type="molecule type" value="Genomic_DNA"/>
</dbReference>
<sequence>MPALPSSLISSLSCAPALTVAETAGGLPEALAGLPDPRARRGVRHRLTVVVTAAVCAVVAGYRSYAAIAEWVADVPAATALALGMAADRRPSEAMIRRLLQAMDPHLLTAAIGVWLAGRATNTSTAGRAIAVDGKTLRGSRTPGAPARHVMTACDQATGVVQASIDVDGKTNEITRFAPLLDQISDLRDTVITADALHCQREHVTYLAQRGAHWILTVKGNQPHLHAQLTTLPWRAVPDAARDTDRGHGRREIRSCKILTISTGIDFPHAVQAIRIRRRRRRLDQPKRFTTETVYAITDLRVHQAKPAQLAGWIRGHWSIENKVHWVRDVTYDEDRSQIRTGTGPEVMAALRNAAIGALRLSGVTNIAAANRHHARDSTRPLALLGIT</sequence>